<dbReference type="PANTHER" id="PTHR47165:SF4">
    <property type="entry name" value="OS03G0429900 PROTEIN"/>
    <property type="match status" value="1"/>
</dbReference>
<reference evidence="3" key="2">
    <citation type="submission" date="2021-03" db="UniProtKB">
        <authorList>
            <consortium name="EnsemblPlants"/>
        </authorList>
    </citation>
    <scope>IDENTIFICATION</scope>
</reference>
<evidence type="ECO:0000313" key="4">
    <source>
        <dbReference type="Proteomes" id="UP000596660"/>
    </source>
</evidence>
<evidence type="ECO:0000259" key="2">
    <source>
        <dbReference type="Pfam" id="PF08646"/>
    </source>
</evidence>
<protein>
    <recommendedName>
        <fullName evidence="2">Replication factor A C-terminal domain-containing protein</fullName>
    </recommendedName>
</protein>
<dbReference type="Proteomes" id="UP000596660">
    <property type="component" value="Unplaced"/>
</dbReference>
<dbReference type="Gramene" id="AUR62038726-RA">
    <property type="protein sequence ID" value="AUR62038726-RA:cds"/>
    <property type="gene ID" value="AUR62038726"/>
</dbReference>
<dbReference type="PROSITE" id="PS51257">
    <property type="entry name" value="PROKAR_LIPOPROTEIN"/>
    <property type="match status" value="1"/>
</dbReference>
<keyword evidence="4" id="KW-1185">Reference proteome</keyword>
<feature type="compositionally biased region" description="Polar residues" evidence="1">
    <location>
        <begin position="509"/>
        <end position="529"/>
    </location>
</feature>
<dbReference type="InterPro" id="IPR012340">
    <property type="entry name" value="NA-bd_OB-fold"/>
</dbReference>
<dbReference type="EnsemblPlants" id="AUR62038726-RA">
    <property type="protein sequence ID" value="AUR62038726-RA:cds"/>
    <property type="gene ID" value="AUR62038726"/>
</dbReference>
<dbReference type="SUPFAM" id="SSF50249">
    <property type="entry name" value="Nucleic acid-binding proteins"/>
    <property type="match status" value="2"/>
</dbReference>
<feature type="domain" description="Replication factor A C-terminal" evidence="2">
    <location>
        <begin position="392"/>
        <end position="476"/>
    </location>
</feature>
<feature type="region of interest" description="Disordered" evidence="1">
    <location>
        <begin position="509"/>
        <end position="538"/>
    </location>
</feature>
<sequence length="661" mass="74160">MGIVFAREVCARICFIQLDSELSVLFAALLSCLLDYRYGIPQLSKKRCTRLNKAAQRTSQSAFASTCSSADQFAPAQPPRRRTSKREKCIQEMAMPDFNRYLEMSSMDENNCWCGRTLLDHVNENTDIYKHYAQLCEKNKMRCALFGDQIKAYEDVLKPSGQYEISKAPITAVDEQYKFNGQELPYQMTVGQQTIIQRLNPESGPIELKYQPLSSIPRSPDPNGRFDIVAVILFVEATPRLIPNTRGRDSPVREISITDTSQDHAMTISAWNDLTGKPCDALNNWAEKFNVVGFTALKTRHTRGFTLNTTMSTKIILNPKGARTDLLREWVNLYQHVLQDRQERILNVRYPSTEKKVVTIAELRSKKANATPDEVAWIKVTIPEADLQRVNAYIGCLGCGKRSHLALGTRFPCISCRKADTTAAHKVTFNFEAVDDTGTMSFTTFSDDTEKLFQKTAAEIWDMKINAFKAVQDRLSVEPFFIQVTPTLELARNNVLLWTLKSVDVEGAPTSNNVPGSSSSNLNRHQFPSTAGKGLPAPQMIGTDVAPAATSKDHVKRTRKKPDEVLAEIAQFHEFKLASQAFERDCFDVSFQPATTGITISEAPTPVTDLPTWATLGRTRSKAKNKEPMEANDAQESDDEDQGPRKKLQTALFKENAEKDK</sequence>
<reference evidence="3" key="1">
    <citation type="journal article" date="2017" name="Nature">
        <title>The genome of Chenopodium quinoa.</title>
        <authorList>
            <person name="Jarvis D.E."/>
            <person name="Ho Y.S."/>
            <person name="Lightfoot D.J."/>
            <person name="Schmoeckel S.M."/>
            <person name="Li B."/>
            <person name="Borm T.J.A."/>
            <person name="Ohyanagi H."/>
            <person name="Mineta K."/>
            <person name="Michell C.T."/>
            <person name="Saber N."/>
            <person name="Kharbatia N.M."/>
            <person name="Rupper R.R."/>
            <person name="Sharp A.R."/>
            <person name="Dally N."/>
            <person name="Boughton B.A."/>
            <person name="Woo Y.H."/>
            <person name="Gao G."/>
            <person name="Schijlen E.G.W.M."/>
            <person name="Guo X."/>
            <person name="Momin A.A."/>
            <person name="Negrao S."/>
            <person name="Al-Babili S."/>
            <person name="Gehring C."/>
            <person name="Roessner U."/>
            <person name="Jung C."/>
            <person name="Murphy K."/>
            <person name="Arold S.T."/>
            <person name="Gojobori T."/>
            <person name="van der Linden C.G."/>
            <person name="van Loo E.N."/>
            <person name="Jellen E.N."/>
            <person name="Maughan P.J."/>
            <person name="Tester M."/>
        </authorList>
    </citation>
    <scope>NUCLEOTIDE SEQUENCE [LARGE SCALE GENOMIC DNA]</scope>
    <source>
        <strain evidence="3">cv. PI 614886</strain>
    </source>
</reference>
<dbReference type="AlphaFoldDB" id="A0A803N192"/>
<proteinExistence type="predicted"/>
<dbReference type="Pfam" id="PF08646">
    <property type="entry name" value="Rep_fac-A_C"/>
    <property type="match status" value="1"/>
</dbReference>
<evidence type="ECO:0000313" key="3">
    <source>
        <dbReference type="EnsemblPlants" id="AUR62038726-RA:cds"/>
    </source>
</evidence>
<organism evidence="3 4">
    <name type="scientific">Chenopodium quinoa</name>
    <name type="common">Quinoa</name>
    <dbReference type="NCBI Taxonomy" id="63459"/>
    <lineage>
        <taxon>Eukaryota</taxon>
        <taxon>Viridiplantae</taxon>
        <taxon>Streptophyta</taxon>
        <taxon>Embryophyta</taxon>
        <taxon>Tracheophyta</taxon>
        <taxon>Spermatophyta</taxon>
        <taxon>Magnoliopsida</taxon>
        <taxon>eudicotyledons</taxon>
        <taxon>Gunneridae</taxon>
        <taxon>Pentapetalae</taxon>
        <taxon>Caryophyllales</taxon>
        <taxon>Chenopodiaceae</taxon>
        <taxon>Chenopodioideae</taxon>
        <taxon>Atripliceae</taxon>
        <taxon>Chenopodium</taxon>
    </lineage>
</organism>
<dbReference type="Gene3D" id="2.40.50.140">
    <property type="entry name" value="Nucleic acid-binding proteins"/>
    <property type="match status" value="2"/>
</dbReference>
<name>A0A803N192_CHEQI</name>
<dbReference type="InterPro" id="IPR013955">
    <property type="entry name" value="Rep_factor-A_C"/>
</dbReference>
<feature type="region of interest" description="Disordered" evidence="1">
    <location>
        <begin position="609"/>
        <end position="661"/>
    </location>
</feature>
<accession>A0A803N192</accession>
<dbReference type="PANTHER" id="PTHR47165">
    <property type="entry name" value="OS03G0429900 PROTEIN"/>
    <property type="match status" value="1"/>
</dbReference>
<evidence type="ECO:0000256" key="1">
    <source>
        <dbReference type="SAM" id="MobiDB-lite"/>
    </source>
</evidence>